<dbReference type="InterPro" id="IPR003598">
    <property type="entry name" value="Ig_sub2"/>
</dbReference>
<feature type="compositionally biased region" description="Low complexity" evidence="5">
    <location>
        <begin position="434"/>
        <end position="443"/>
    </location>
</feature>
<organism evidence="9">
    <name type="scientific">Taenia asiatica</name>
    <name type="common">Asian tapeworm</name>
    <dbReference type="NCBI Taxonomy" id="60517"/>
    <lineage>
        <taxon>Eukaryota</taxon>
        <taxon>Metazoa</taxon>
        <taxon>Spiralia</taxon>
        <taxon>Lophotrochozoa</taxon>
        <taxon>Platyhelminthes</taxon>
        <taxon>Cestoda</taxon>
        <taxon>Eucestoda</taxon>
        <taxon>Cyclophyllidea</taxon>
        <taxon>Taeniidae</taxon>
        <taxon>Taenia</taxon>
    </lineage>
</organism>
<evidence type="ECO:0000256" key="3">
    <source>
        <dbReference type="ARBA" id="ARBA00023319"/>
    </source>
</evidence>
<feature type="compositionally biased region" description="Polar residues" evidence="5">
    <location>
        <begin position="683"/>
        <end position="694"/>
    </location>
</feature>
<dbReference type="InterPro" id="IPR013098">
    <property type="entry name" value="Ig_I-set"/>
</dbReference>
<keyword evidence="3" id="KW-0393">Immunoglobulin domain</keyword>
<dbReference type="InterPro" id="IPR013783">
    <property type="entry name" value="Ig-like_fold"/>
</dbReference>
<evidence type="ECO:0000256" key="4">
    <source>
        <dbReference type="SAM" id="Coils"/>
    </source>
</evidence>
<dbReference type="InterPro" id="IPR007110">
    <property type="entry name" value="Ig-like_dom"/>
</dbReference>
<feature type="domain" description="Ig-like" evidence="6">
    <location>
        <begin position="1052"/>
        <end position="1140"/>
    </location>
</feature>
<dbReference type="PANTHER" id="PTHR47633">
    <property type="entry name" value="IMMUNOGLOBULIN"/>
    <property type="match status" value="1"/>
</dbReference>
<dbReference type="PROSITE" id="PS50835">
    <property type="entry name" value="IG_LIKE"/>
    <property type="match status" value="5"/>
</dbReference>
<feature type="coiled-coil region" evidence="4">
    <location>
        <begin position="328"/>
        <end position="355"/>
    </location>
</feature>
<dbReference type="EMBL" id="UYRS01018429">
    <property type="protein sequence ID" value="VDK35357.1"/>
    <property type="molecule type" value="Genomic_DNA"/>
</dbReference>
<comment type="similarity">
    <text evidence="1">Belongs to the protein kinase superfamily. CAMK Ser/Thr protein kinase family.</text>
</comment>
<dbReference type="Proteomes" id="UP000282613">
    <property type="component" value="Unassembled WGS sequence"/>
</dbReference>
<evidence type="ECO:0000256" key="1">
    <source>
        <dbReference type="ARBA" id="ARBA00006692"/>
    </source>
</evidence>
<dbReference type="OrthoDB" id="5969272at2759"/>
<dbReference type="STRING" id="60517.A0A158R8K4"/>
<feature type="region of interest" description="Disordered" evidence="5">
    <location>
        <begin position="670"/>
        <end position="694"/>
    </location>
</feature>
<dbReference type="InterPro" id="IPR036179">
    <property type="entry name" value="Ig-like_dom_sf"/>
</dbReference>
<feature type="compositionally biased region" description="Basic and acidic residues" evidence="5">
    <location>
        <begin position="422"/>
        <end position="433"/>
    </location>
</feature>
<evidence type="ECO:0000259" key="6">
    <source>
        <dbReference type="PROSITE" id="PS50835"/>
    </source>
</evidence>
<evidence type="ECO:0000313" key="8">
    <source>
        <dbReference type="Proteomes" id="UP000282613"/>
    </source>
</evidence>
<feature type="domain" description="Ig-like" evidence="6">
    <location>
        <begin position="1187"/>
        <end position="1277"/>
    </location>
</feature>
<reference evidence="9" key="1">
    <citation type="submission" date="2016-04" db="UniProtKB">
        <authorList>
            <consortium name="WormBaseParasite"/>
        </authorList>
    </citation>
    <scope>IDENTIFICATION</scope>
</reference>
<keyword evidence="8" id="KW-1185">Reference proteome</keyword>
<evidence type="ECO:0000313" key="7">
    <source>
        <dbReference type="EMBL" id="VDK35357.1"/>
    </source>
</evidence>
<gene>
    <name evidence="7" type="ORF">TASK_LOCUS5617</name>
</gene>
<dbReference type="FunFam" id="2.60.40.10:FF:000080">
    <property type="entry name" value="Myosin light chain kinase, smooth muscle"/>
    <property type="match status" value="1"/>
</dbReference>
<dbReference type="Gene3D" id="2.60.40.10">
    <property type="entry name" value="Immunoglobulins"/>
    <property type="match status" value="5"/>
</dbReference>
<keyword evidence="2" id="KW-1015">Disulfide bond</keyword>
<dbReference type="SMART" id="SM00408">
    <property type="entry name" value="IGc2"/>
    <property type="match status" value="4"/>
</dbReference>
<reference evidence="7 8" key="2">
    <citation type="submission" date="2018-11" db="EMBL/GenBank/DDBJ databases">
        <authorList>
            <consortium name="Pathogen Informatics"/>
        </authorList>
    </citation>
    <scope>NUCLEOTIDE SEQUENCE [LARGE SCALE GENOMIC DNA]</scope>
</reference>
<feature type="domain" description="Ig-like" evidence="6">
    <location>
        <begin position="800"/>
        <end position="880"/>
    </location>
</feature>
<feature type="region of interest" description="Disordered" evidence="5">
    <location>
        <begin position="403"/>
        <end position="447"/>
    </location>
</feature>
<evidence type="ECO:0000313" key="9">
    <source>
        <dbReference type="WBParaSite" id="TASK_0000561601-mRNA-1"/>
    </source>
</evidence>
<proteinExistence type="inferred from homology"/>
<sequence>MKDTDLKESQIGALSELDSEITDFVEKLNMKTQFVVSCFTYFRVQDELLETVRNALLHISTRPFPDNANISLEALNNDFQNLRKLAASILGNIERVPEMLVIPTIFSNLNYFSLIFQFVRHLNGLAQTYIVSMNPSTIDDADRALQSIETAKSLADTEWRKLESRVGLVDDGDVAARHYNIWSSQLTEKRENVLQRKRLLSRTSELEHDFSAYSRKLDQLIDAACCPSGDDFSKDYLRRLEAINSEVMCLRNTVPAQEELMEAFNNDVKTIFNAETPTDVSKVQQVWSGYVQELCKFESILPTLMQNSQLLAAARGFTSSLQSKFGGIIQDSEALREIQQEAAKLQEDIEHHLNSITNPLDPIFHKSSVYWLVEGLQSALGTLQEVGEEAEIMATNLNDHVNRMKSSESPNLDYSPSLHRNGPYDDHEEHRNSSDSQQSSWKSRANASGFENDASFNEDDIYFSKQSDVMNATPGGSITIHCTFHGFDEEPIVKWSFVPAHRPPDTDEFVESFLDSTTIPRNDAKNASLLIPNVLYKHAGQYIVTITHPQTSKQITSSCKYLPTDNYFLAKLYVKPKLKRGLTDVSAIVDGNKCTVTGREVAFFLEYGGFDKVPSRVVWLHNGRPIDPTKWAVSISPLTTRIKSDCLKSVDEGQYTCQVADDELDVKLESSGENALDVPRPASRSSSRTVTPSGNEKSLWITKALDSSPLSLKCPLPSVAFEAYSEARRVRMQWFRDGIQLYDSDWQTPDYFTGSQGVPFVDGNTFWSVNMLFPCNSGVITVCSSQQFVEQLAGLKVYLGEPAELRCRLEPWVTGTSPESRTTINWYHFETILTPELQDRVGIKTGCNDGLCTLRIEKTSRRFGGVYKCEAKNKFGVCITSCRLLIDRKTIITAKEESLLHIPSSLVEDNCIYAVVIKNVAGSAESSYTLHFNGISANVGESVVFSCVIRPSLGAPKIHRVSWRHKNRELKQGESEMSRVISSANIPCDGVFQLKLTNICESDHGDYEVSALDENDVEICSATFHLSVDDRKSFVEEGEKSPICDEVFLDSPRLPSRATVGAGERLEMTCYISGFPIPQVFWFKDGQQLSDRSSTNDFQLKKRGHVYQLIIPCALPHHAGLWEVIARNSAGLVMSGSNIEVRPTEQRSQTPSSLVPLDRRARSLSPRALTETSHRRLVRSHINEQAPQFTRLFRDQTASCGANVQFECTVIGLPTPDVRWEHNGEELQRSSVGRFEISNVGTVHKLVLKTVDPTFSGRYTLIAENPMGVAACSALLTVRSCSGSLLYPPTNAQNA</sequence>
<name>A0A158R8K4_TAEAS</name>
<protein>
    <submittedName>
        <fullName evidence="9">Ig-like domain-containing protein</fullName>
    </submittedName>
</protein>
<evidence type="ECO:0000256" key="2">
    <source>
        <dbReference type="ARBA" id="ARBA00023157"/>
    </source>
</evidence>
<evidence type="ECO:0000256" key="5">
    <source>
        <dbReference type="SAM" id="MobiDB-lite"/>
    </source>
</evidence>
<keyword evidence="4" id="KW-0175">Coiled coil</keyword>
<accession>A0A158R8K4</accession>
<dbReference type="Pfam" id="PF07679">
    <property type="entry name" value="I-set"/>
    <property type="match status" value="3"/>
</dbReference>
<dbReference type="InterPro" id="IPR003599">
    <property type="entry name" value="Ig_sub"/>
</dbReference>
<dbReference type="SUPFAM" id="SSF48726">
    <property type="entry name" value="Immunoglobulin"/>
    <property type="match status" value="5"/>
</dbReference>
<feature type="domain" description="Ig-like" evidence="6">
    <location>
        <begin position="594"/>
        <end position="667"/>
    </location>
</feature>
<dbReference type="SMART" id="SM00409">
    <property type="entry name" value="IG"/>
    <property type="match status" value="5"/>
</dbReference>
<feature type="domain" description="Ig-like" evidence="6">
    <location>
        <begin position="475"/>
        <end position="556"/>
    </location>
</feature>
<dbReference type="FunFam" id="2.60.40.10:FF:000032">
    <property type="entry name" value="palladin isoform X1"/>
    <property type="match status" value="1"/>
</dbReference>
<dbReference type="WBParaSite" id="TASK_0000561601-mRNA-1">
    <property type="protein sequence ID" value="TASK_0000561601-mRNA-1"/>
    <property type="gene ID" value="TASK_0000561601"/>
</dbReference>